<accession>A0ABR1JAR6</accession>
<feature type="region of interest" description="Disordered" evidence="1">
    <location>
        <begin position="290"/>
        <end position="316"/>
    </location>
</feature>
<feature type="compositionally biased region" description="Basic residues" evidence="1">
    <location>
        <begin position="103"/>
        <end position="112"/>
    </location>
</feature>
<dbReference type="Proteomes" id="UP001498398">
    <property type="component" value="Unassembled WGS sequence"/>
</dbReference>
<reference evidence="2 3" key="1">
    <citation type="submission" date="2024-01" db="EMBL/GenBank/DDBJ databases">
        <title>A draft genome for the cacao thread blight pathogen Marasmiellus scandens.</title>
        <authorList>
            <person name="Baruah I.K."/>
            <person name="Leung J."/>
            <person name="Bukari Y."/>
            <person name="Amoako-Attah I."/>
            <person name="Meinhardt L.W."/>
            <person name="Bailey B.A."/>
            <person name="Cohen S.P."/>
        </authorList>
    </citation>
    <scope>NUCLEOTIDE SEQUENCE [LARGE SCALE GENOMIC DNA]</scope>
    <source>
        <strain evidence="2 3">GH-19</strain>
    </source>
</reference>
<evidence type="ECO:0000256" key="1">
    <source>
        <dbReference type="SAM" id="MobiDB-lite"/>
    </source>
</evidence>
<dbReference type="EMBL" id="JBANRG010000030">
    <property type="protein sequence ID" value="KAK7451769.1"/>
    <property type="molecule type" value="Genomic_DNA"/>
</dbReference>
<feature type="region of interest" description="Disordered" evidence="1">
    <location>
        <begin position="470"/>
        <end position="523"/>
    </location>
</feature>
<feature type="compositionally biased region" description="Basic and acidic residues" evidence="1">
    <location>
        <begin position="301"/>
        <end position="312"/>
    </location>
</feature>
<feature type="compositionally biased region" description="Low complexity" evidence="1">
    <location>
        <begin position="486"/>
        <end position="498"/>
    </location>
</feature>
<feature type="compositionally biased region" description="Acidic residues" evidence="1">
    <location>
        <begin position="499"/>
        <end position="523"/>
    </location>
</feature>
<proteinExistence type="predicted"/>
<protein>
    <submittedName>
        <fullName evidence="2">Uncharacterized protein</fullName>
    </submittedName>
</protein>
<sequence>MQVEAHDGWTSRLPKVLVDEWETLCVAWEKAPYPKAEVENPFEITTEFMGEEEALKELEAEDEARRESGGVRWNAVSAAGFIAMGLELEQTCLGVQDLAKKLRTKSHQRSSRQGRDRDNNTLNGQRAPLREKLTTFERLRAVYMPGLLQMLVELEEEVDGASSELTNPEDVKLWLPSSIPPERRHSVCMPDIVNIENQLRTAQCNNSIQSLRHTLRVKSRMVLFKNANIAGQRPGLRSRAIIDRVHERAKQFANRYRRARAAKLSLVGAGDWERVYQVLKDEDVRSYRDQSRFKKGAGRRGTNEDSWEPREEVEMEEEEEEGMVLWNEVRSERRGITRREDVPREGTGETRKINSWIWTAGPGMIVEDGADEENEICRSEWCWSRAWAKRGIEEVMLLKEEMRRVSKFLEWKENWWRERAKLRAQEFGSEAAMKEGLSGYAIKQAILYRELAIAFRAIWTKPLKDFEAPLPDYGKPSTSLSEPRDSSNSGNNNNNNNNDNDDDNGEDDNNKEDEDTEDEEGTV</sequence>
<gene>
    <name evidence="2" type="ORF">VKT23_012448</name>
</gene>
<evidence type="ECO:0000313" key="2">
    <source>
        <dbReference type="EMBL" id="KAK7451769.1"/>
    </source>
</evidence>
<name>A0ABR1JAR6_9AGAR</name>
<keyword evidence="3" id="KW-1185">Reference proteome</keyword>
<feature type="region of interest" description="Disordered" evidence="1">
    <location>
        <begin position="103"/>
        <end position="129"/>
    </location>
</feature>
<comment type="caution">
    <text evidence="2">The sequence shown here is derived from an EMBL/GenBank/DDBJ whole genome shotgun (WGS) entry which is preliminary data.</text>
</comment>
<evidence type="ECO:0000313" key="3">
    <source>
        <dbReference type="Proteomes" id="UP001498398"/>
    </source>
</evidence>
<organism evidence="2 3">
    <name type="scientific">Marasmiellus scandens</name>
    <dbReference type="NCBI Taxonomy" id="2682957"/>
    <lineage>
        <taxon>Eukaryota</taxon>
        <taxon>Fungi</taxon>
        <taxon>Dikarya</taxon>
        <taxon>Basidiomycota</taxon>
        <taxon>Agaricomycotina</taxon>
        <taxon>Agaricomycetes</taxon>
        <taxon>Agaricomycetidae</taxon>
        <taxon>Agaricales</taxon>
        <taxon>Marasmiineae</taxon>
        <taxon>Omphalotaceae</taxon>
        <taxon>Marasmiellus</taxon>
    </lineage>
</organism>